<dbReference type="InterPro" id="IPR042188">
    <property type="entry name" value="MmgE/PrpD_sf_2"/>
</dbReference>
<evidence type="ECO:0000259" key="2">
    <source>
        <dbReference type="Pfam" id="PF03972"/>
    </source>
</evidence>
<evidence type="ECO:0000259" key="3">
    <source>
        <dbReference type="Pfam" id="PF19305"/>
    </source>
</evidence>
<dbReference type="PANTHER" id="PTHR16943">
    <property type="entry name" value="2-METHYLCITRATE DEHYDRATASE-RELATED"/>
    <property type="match status" value="1"/>
</dbReference>
<dbReference type="Pfam" id="PF03972">
    <property type="entry name" value="MmgE_PrpD_N"/>
    <property type="match status" value="1"/>
</dbReference>
<dbReference type="Proteomes" id="UP000620670">
    <property type="component" value="Unassembled WGS sequence"/>
</dbReference>
<keyword evidence="5" id="KW-1185">Reference proteome</keyword>
<dbReference type="EMBL" id="JAELXT010000034">
    <property type="protein sequence ID" value="MBJ6127922.1"/>
    <property type="molecule type" value="Genomic_DNA"/>
</dbReference>
<sequence>MTIVTQNVIPASVLLQDGQPIWLRQWGSFAARIEFSDLPEPVVARTRLVLLDCIGAIAAGMQEPEMRSLLARLGERERTAGPVPVIGAGRRMSALLASLLNGTAGTMLELDEGNQYARGHPGIHVVPAALAAGERLAVSGPDLILAIALGYEIGSRVGIASKLRVTMHPHGTWGTIGAALAAARLEGATPEQIIETINLASSFGLSTSRRTMLEGGTVRNTYAGFSNQLGLMAWELQASGFVGETDGVGTVYGTVIAENFQPDEMVLELGERWEIARNYFKRHAACRYTHGALDALGEITRQLGGSIDPASIEAIEVDTYVWAAQLDSAEPKNMLAAKFSLPFALATYIVNGAASVPAFREEAQANVVARDLARRVSVREDAALTAMLPGLRPARVRVCLRDGRQLAAEVLTNKGDTEDPYSPEDVRAKFGELVEPVWGGPHAERIMAEVDAIDGASDIRGLLDLLARSPQHGSSQ</sequence>
<feature type="domain" description="MmgE/PrpD C-terminal" evidence="3">
    <location>
        <begin position="283"/>
        <end position="450"/>
    </location>
</feature>
<organism evidence="4 5">
    <name type="scientific">Microvirga splendida</name>
    <dbReference type="NCBI Taxonomy" id="2795727"/>
    <lineage>
        <taxon>Bacteria</taxon>
        <taxon>Pseudomonadati</taxon>
        <taxon>Pseudomonadota</taxon>
        <taxon>Alphaproteobacteria</taxon>
        <taxon>Hyphomicrobiales</taxon>
        <taxon>Methylobacteriaceae</taxon>
        <taxon>Microvirga</taxon>
    </lineage>
</organism>
<protein>
    <submittedName>
        <fullName evidence="4">MmgE/PrpD family protein</fullName>
    </submittedName>
</protein>
<dbReference type="InterPro" id="IPR045336">
    <property type="entry name" value="MmgE_PrpD_N"/>
</dbReference>
<accession>A0ABS0Y6K0</accession>
<evidence type="ECO:0000256" key="1">
    <source>
        <dbReference type="ARBA" id="ARBA00006174"/>
    </source>
</evidence>
<feature type="domain" description="MmgE/PrpD N-terminal" evidence="2">
    <location>
        <begin position="27"/>
        <end position="246"/>
    </location>
</feature>
<dbReference type="Gene3D" id="1.10.4100.10">
    <property type="entry name" value="2-methylcitrate dehydratase PrpD"/>
    <property type="match status" value="1"/>
</dbReference>
<evidence type="ECO:0000313" key="4">
    <source>
        <dbReference type="EMBL" id="MBJ6127922.1"/>
    </source>
</evidence>
<dbReference type="InterPro" id="IPR045337">
    <property type="entry name" value="MmgE_PrpD_C"/>
</dbReference>
<comment type="similarity">
    <text evidence="1">Belongs to the PrpD family.</text>
</comment>
<dbReference type="Pfam" id="PF19305">
    <property type="entry name" value="MmgE_PrpD_C"/>
    <property type="match status" value="1"/>
</dbReference>
<gene>
    <name evidence="4" type="ORF">JAO75_21215</name>
</gene>
<dbReference type="Gene3D" id="3.30.1330.120">
    <property type="entry name" value="2-methylcitrate dehydratase PrpD"/>
    <property type="match status" value="1"/>
</dbReference>
<evidence type="ECO:0000313" key="5">
    <source>
        <dbReference type="Proteomes" id="UP000620670"/>
    </source>
</evidence>
<dbReference type="RefSeq" id="WP_199051140.1">
    <property type="nucleotide sequence ID" value="NZ_JAELXT010000034.1"/>
</dbReference>
<proteinExistence type="inferred from homology"/>
<name>A0ABS0Y6K0_9HYPH</name>
<reference evidence="5" key="1">
    <citation type="submission" date="2020-12" db="EMBL/GenBank/DDBJ databases">
        <title>Hymenobacter sp.</title>
        <authorList>
            <person name="Kim M.K."/>
        </authorList>
    </citation>
    <scope>NUCLEOTIDE SEQUENCE [LARGE SCALE GENOMIC DNA]</scope>
    <source>
        <strain evidence="5">BT325</strain>
    </source>
</reference>
<dbReference type="InterPro" id="IPR005656">
    <property type="entry name" value="MmgE_PrpD"/>
</dbReference>
<comment type="caution">
    <text evidence="4">The sequence shown here is derived from an EMBL/GenBank/DDBJ whole genome shotgun (WGS) entry which is preliminary data.</text>
</comment>
<dbReference type="InterPro" id="IPR042183">
    <property type="entry name" value="MmgE/PrpD_sf_1"/>
</dbReference>
<dbReference type="PANTHER" id="PTHR16943:SF8">
    <property type="entry name" value="2-METHYLCITRATE DEHYDRATASE"/>
    <property type="match status" value="1"/>
</dbReference>
<dbReference type="SUPFAM" id="SSF103378">
    <property type="entry name" value="2-methylcitrate dehydratase PrpD"/>
    <property type="match status" value="1"/>
</dbReference>
<dbReference type="InterPro" id="IPR036148">
    <property type="entry name" value="MmgE/PrpD_sf"/>
</dbReference>